<evidence type="ECO:0000313" key="1">
    <source>
        <dbReference type="EMBL" id="PON43605.1"/>
    </source>
</evidence>
<dbReference type="Proteomes" id="UP000237000">
    <property type="component" value="Unassembled WGS sequence"/>
</dbReference>
<proteinExistence type="predicted"/>
<dbReference type="GO" id="GO:0005794">
    <property type="term" value="C:Golgi apparatus"/>
    <property type="evidence" value="ECO:0007669"/>
    <property type="project" value="TreeGrafter"/>
</dbReference>
<comment type="caution">
    <text evidence="1">The sequence shown here is derived from an EMBL/GenBank/DDBJ whole genome shotgun (WGS) entry which is preliminary data.</text>
</comment>
<evidence type="ECO:0000313" key="2">
    <source>
        <dbReference type="Proteomes" id="UP000237000"/>
    </source>
</evidence>
<keyword evidence="2" id="KW-1185">Reference proteome</keyword>
<organism evidence="1 2">
    <name type="scientific">Trema orientale</name>
    <name type="common">Charcoal tree</name>
    <name type="synonym">Celtis orientalis</name>
    <dbReference type="NCBI Taxonomy" id="63057"/>
    <lineage>
        <taxon>Eukaryota</taxon>
        <taxon>Viridiplantae</taxon>
        <taxon>Streptophyta</taxon>
        <taxon>Embryophyta</taxon>
        <taxon>Tracheophyta</taxon>
        <taxon>Spermatophyta</taxon>
        <taxon>Magnoliopsida</taxon>
        <taxon>eudicotyledons</taxon>
        <taxon>Gunneridae</taxon>
        <taxon>Pentapetalae</taxon>
        <taxon>rosids</taxon>
        <taxon>fabids</taxon>
        <taxon>Rosales</taxon>
        <taxon>Cannabaceae</taxon>
        <taxon>Trema</taxon>
    </lineage>
</organism>
<reference evidence="2" key="1">
    <citation type="submission" date="2016-06" db="EMBL/GenBank/DDBJ databases">
        <title>Parallel loss of symbiosis genes in relatives of nitrogen-fixing non-legume Parasponia.</title>
        <authorList>
            <person name="Van Velzen R."/>
            <person name="Holmer R."/>
            <person name="Bu F."/>
            <person name="Rutten L."/>
            <person name="Van Zeijl A."/>
            <person name="Liu W."/>
            <person name="Santuari L."/>
            <person name="Cao Q."/>
            <person name="Sharma T."/>
            <person name="Shen D."/>
            <person name="Roswanjaya Y."/>
            <person name="Wardhani T."/>
            <person name="Kalhor M.S."/>
            <person name="Jansen J."/>
            <person name="Van den Hoogen J."/>
            <person name="Gungor B."/>
            <person name="Hartog M."/>
            <person name="Hontelez J."/>
            <person name="Verver J."/>
            <person name="Yang W.-C."/>
            <person name="Schijlen E."/>
            <person name="Repin R."/>
            <person name="Schilthuizen M."/>
            <person name="Schranz E."/>
            <person name="Heidstra R."/>
            <person name="Miyata K."/>
            <person name="Fedorova E."/>
            <person name="Kohlen W."/>
            <person name="Bisseling T."/>
            <person name="Smit S."/>
            <person name="Geurts R."/>
        </authorList>
    </citation>
    <scope>NUCLEOTIDE SEQUENCE [LARGE SCALE GENOMIC DNA]</scope>
    <source>
        <strain evidence="2">cv. RG33-2</strain>
    </source>
</reference>
<sequence>MAFHRTPKAKPKPRSSIILLVVAIAAIALLFLFSSLVSTDGSLLFSYNSPEYYAKLKRHNKYRHTGNEKYLYWGNRIDCPGKHCDSCEGLGHQESSLRCALEEAMFLQRTFVMPSRMCINPIHNKKGILHQASNVSSDERWTANSCAMDSLYDVDFISDTVPVILDNSKLWYQVLSTSMKLGARGVAHVESVSRVELRENNRYSNLLLINRTASPLSW</sequence>
<gene>
    <name evidence="1" type="ORF">TorRG33x02_333450</name>
</gene>
<dbReference type="OrthoDB" id="1143110at2759"/>
<dbReference type="EMBL" id="JXTC01000611">
    <property type="protein sequence ID" value="PON43605.1"/>
    <property type="molecule type" value="Genomic_DNA"/>
</dbReference>
<name>A0A2P5B493_TREOI</name>
<dbReference type="PANTHER" id="PTHR31469:SF8">
    <property type="entry name" value="OS07G0641000 PROTEIN"/>
    <property type="match status" value="1"/>
</dbReference>
<dbReference type="AlphaFoldDB" id="A0A2P5B493"/>
<protein>
    <submittedName>
        <fullName evidence="1">Uncharacterized protein</fullName>
    </submittedName>
</protein>
<dbReference type="PANTHER" id="PTHR31469">
    <property type="entry name" value="OS07G0633600 PROTEIN"/>
    <property type="match status" value="1"/>
</dbReference>
<dbReference type="STRING" id="63057.A0A2P5B493"/>
<dbReference type="InParanoid" id="A0A2P5B493"/>
<accession>A0A2P5B493</accession>